<reference evidence="2" key="2">
    <citation type="submission" date="2018-11" db="EMBL/GenBank/DDBJ databases">
        <authorList>
            <consortium name="Pathogen Informatics"/>
        </authorList>
    </citation>
    <scope>NUCLEOTIDE SEQUENCE [LARGE SCALE GENOMIC DNA]</scope>
</reference>
<dbReference type="SUPFAM" id="SSF46966">
    <property type="entry name" value="Spectrin repeat"/>
    <property type="match status" value="1"/>
</dbReference>
<feature type="coiled-coil region" evidence="1">
    <location>
        <begin position="44"/>
        <end position="78"/>
    </location>
</feature>
<organism evidence="4">
    <name type="scientific">Soboliphyme baturini</name>
    <dbReference type="NCBI Taxonomy" id="241478"/>
    <lineage>
        <taxon>Eukaryota</taxon>
        <taxon>Metazoa</taxon>
        <taxon>Ecdysozoa</taxon>
        <taxon>Nematoda</taxon>
        <taxon>Enoplea</taxon>
        <taxon>Dorylaimia</taxon>
        <taxon>Dioctophymatida</taxon>
        <taxon>Dioctophymatoidea</taxon>
        <taxon>Soboliphymatidae</taxon>
        <taxon>Soboliphyme</taxon>
    </lineage>
</organism>
<evidence type="ECO:0000256" key="1">
    <source>
        <dbReference type="SAM" id="Coils"/>
    </source>
</evidence>
<dbReference type="WBParaSite" id="SBAD_0001296401-mRNA-1">
    <property type="protein sequence ID" value="SBAD_0001296401-mRNA-1"/>
    <property type="gene ID" value="SBAD_0001296401"/>
</dbReference>
<gene>
    <name evidence="2" type="ORF">SBAD_LOCUS12555</name>
</gene>
<keyword evidence="1" id="KW-0175">Coiled coil</keyword>
<dbReference type="EMBL" id="UZAM01018117">
    <property type="protein sequence ID" value="VDP49595.1"/>
    <property type="molecule type" value="Genomic_DNA"/>
</dbReference>
<dbReference type="Gene3D" id="1.20.58.60">
    <property type="match status" value="1"/>
</dbReference>
<proteinExistence type="predicted"/>
<evidence type="ECO:0000313" key="2">
    <source>
        <dbReference type="EMBL" id="VDP49595.1"/>
    </source>
</evidence>
<protein>
    <submittedName>
        <fullName evidence="4">Nesprin-1-like</fullName>
    </submittedName>
</protein>
<reference evidence="4" key="1">
    <citation type="submission" date="2016-06" db="UniProtKB">
        <authorList>
            <consortium name="WormBaseParasite"/>
        </authorList>
    </citation>
    <scope>IDENTIFICATION</scope>
</reference>
<dbReference type="OrthoDB" id="5856368at2759"/>
<accession>A0A183J9K7</accession>
<dbReference type="AlphaFoldDB" id="A0A183J9K7"/>
<evidence type="ECO:0000313" key="4">
    <source>
        <dbReference type="WBParaSite" id="SBAD_0001296401-mRNA-1"/>
    </source>
</evidence>
<evidence type="ECO:0000313" key="3">
    <source>
        <dbReference type="Proteomes" id="UP000270296"/>
    </source>
</evidence>
<name>A0A183J9K7_9BILA</name>
<dbReference type="Proteomes" id="UP000270296">
    <property type="component" value="Unassembled WGS sequence"/>
</dbReference>
<keyword evidence="3" id="KW-1185">Reference proteome</keyword>
<sequence length="167" mass="19031">MSIVEQFSKNKSCKEVAESFVEQINQLSKQADSLVNCSPDSTEASLLETRITSLQELLSELKETILSKEKLLQSADDKLKTYTDTSNELRAWLEDTEELMANQKSPSSDHRVLKAQLEEQKLVEKLIDDKCPQIAKFKDLVDEVCLNLKDETEKAKVHEVQDEITSR</sequence>